<keyword evidence="5 11" id="KW-0132">Cell division</keyword>
<dbReference type="AlphaFoldDB" id="A0AA37WWC4"/>
<dbReference type="InterPro" id="IPR010998">
    <property type="entry name" value="Integrase_recombinase_N"/>
</dbReference>
<keyword evidence="15" id="KW-1185">Reference proteome</keyword>
<evidence type="ECO:0000256" key="2">
    <source>
        <dbReference type="ARBA" id="ARBA00006657"/>
    </source>
</evidence>
<dbReference type="NCBIfam" id="TIGR02224">
    <property type="entry name" value="recomb_XerC"/>
    <property type="match status" value="1"/>
</dbReference>
<keyword evidence="6 11" id="KW-0159">Chromosome partition</keyword>
<dbReference type="GO" id="GO:0051301">
    <property type="term" value="P:cell division"/>
    <property type="evidence" value="ECO:0007669"/>
    <property type="project" value="UniProtKB-UniRule"/>
</dbReference>
<dbReference type="InterPro" id="IPR013762">
    <property type="entry name" value="Integrase-like_cat_sf"/>
</dbReference>
<comment type="subunit">
    <text evidence="11">Forms a cyclic heterotetrameric complex composed of two molecules of XerC and two molecules of XerD.</text>
</comment>
<dbReference type="Pfam" id="PF00589">
    <property type="entry name" value="Phage_integrase"/>
    <property type="match status" value="1"/>
</dbReference>
<evidence type="ECO:0000259" key="12">
    <source>
        <dbReference type="PROSITE" id="PS51898"/>
    </source>
</evidence>
<feature type="domain" description="Tyr recombinase" evidence="12">
    <location>
        <begin position="103"/>
        <end position="286"/>
    </location>
</feature>
<keyword evidence="9 11" id="KW-0233">DNA recombination</keyword>
<dbReference type="PANTHER" id="PTHR30349">
    <property type="entry name" value="PHAGE INTEGRASE-RELATED"/>
    <property type="match status" value="1"/>
</dbReference>
<evidence type="ECO:0000256" key="8">
    <source>
        <dbReference type="ARBA" id="ARBA00023125"/>
    </source>
</evidence>
<feature type="active site" evidence="11">
    <location>
        <position position="145"/>
    </location>
</feature>
<gene>
    <name evidence="11 14" type="primary">xerC</name>
    <name evidence="14" type="ORF">GCM10007894_02260</name>
</gene>
<comment type="function">
    <text evidence="11">Site-specific tyrosine recombinase, which acts by catalyzing the cutting and rejoining of the recombining DNA molecules. The XerC-XerD complex is essential to convert dimers of the bacterial chromosome into monomers to permit their segregation at cell division. It also contributes to the segregational stability of plasmids.</text>
</comment>
<dbReference type="PROSITE" id="PS51898">
    <property type="entry name" value="TYR_RECOMBINASE"/>
    <property type="match status" value="1"/>
</dbReference>
<evidence type="ECO:0000256" key="4">
    <source>
        <dbReference type="ARBA" id="ARBA00022490"/>
    </source>
</evidence>
<protein>
    <recommendedName>
        <fullName evidence="3 11">Tyrosine recombinase XerC</fullName>
    </recommendedName>
</protein>
<keyword evidence="8 11" id="KW-0238">DNA-binding</keyword>
<keyword evidence="4 11" id="KW-0963">Cytoplasm</keyword>
<evidence type="ECO:0000256" key="6">
    <source>
        <dbReference type="ARBA" id="ARBA00022829"/>
    </source>
</evidence>
<evidence type="ECO:0000256" key="7">
    <source>
        <dbReference type="ARBA" id="ARBA00022908"/>
    </source>
</evidence>
<feature type="domain" description="Core-binding (CB)" evidence="13">
    <location>
        <begin position="1"/>
        <end position="82"/>
    </location>
</feature>
<proteinExistence type="inferred from homology"/>
<dbReference type="PANTHER" id="PTHR30349:SF81">
    <property type="entry name" value="TYROSINE RECOMBINASE XERC"/>
    <property type="match status" value="1"/>
</dbReference>
<accession>A0AA37WWC4</accession>
<dbReference type="EMBL" id="BSPO01000001">
    <property type="protein sequence ID" value="GLS82249.1"/>
    <property type="molecule type" value="Genomic_DNA"/>
</dbReference>
<dbReference type="InterPro" id="IPR023009">
    <property type="entry name" value="Tyrosine_recombinase_XerC/XerD"/>
</dbReference>
<evidence type="ECO:0000313" key="15">
    <source>
        <dbReference type="Proteomes" id="UP001157439"/>
    </source>
</evidence>
<dbReference type="InterPro" id="IPR004107">
    <property type="entry name" value="Integrase_SAM-like_N"/>
</dbReference>
<dbReference type="GO" id="GO:0007059">
    <property type="term" value="P:chromosome segregation"/>
    <property type="evidence" value="ECO:0007669"/>
    <property type="project" value="UniProtKB-UniRule"/>
</dbReference>
<feature type="active site" description="O-(3'-phospho-DNA)-tyrosine intermediate" evidence="11">
    <location>
        <position position="273"/>
    </location>
</feature>
<dbReference type="InterPro" id="IPR011931">
    <property type="entry name" value="Recomb_XerC"/>
</dbReference>
<evidence type="ECO:0000256" key="11">
    <source>
        <dbReference type="HAMAP-Rule" id="MF_01808"/>
    </source>
</evidence>
<reference evidence="14 15" key="1">
    <citation type="journal article" date="2014" name="Int. J. Syst. Evol. Microbiol.">
        <title>Complete genome sequence of Corynebacterium casei LMG S-19264T (=DSM 44701T), isolated from a smear-ripened cheese.</title>
        <authorList>
            <consortium name="US DOE Joint Genome Institute (JGI-PGF)"/>
            <person name="Walter F."/>
            <person name="Albersmeier A."/>
            <person name="Kalinowski J."/>
            <person name="Ruckert C."/>
        </authorList>
    </citation>
    <scope>NUCLEOTIDE SEQUENCE [LARGE SCALE GENOMIC DNA]</scope>
    <source>
        <strain evidence="14 15">NBRC 112785</strain>
    </source>
</reference>
<dbReference type="RefSeq" id="WP_095500121.1">
    <property type="nucleotide sequence ID" value="NZ_BSPO01000001.1"/>
</dbReference>
<evidence type="ECO:0000256" key="9">
    <source>
        <dbReference type="ARBA" id="ARBA00023172"/>
    </source>
</evidence>
<evidence type="ECO:0000256" key="10">
    <source>
        <dbReference type="ARBA" id="ARBA00023306"/>
    </source>
</evidence>
<evidence type="ECO:0000256" key="1">
    <source>
        <dbReference type="ARBA" id="ARBA00004496"/>
    </source>
</evidence>
<feature type="active site" evidence="11">
    <location>
        <position position="264"/>
    </location>
</feature>
<evidence type="ECO:0000259" key="13">
    <source>
        <dbReference type="PROSITE" id="PS51900"/>
    </source>
</evidence>
<feature type="active site" evidence="11">
    <location>
        <position position="169"/>
    </location>
</feature>
<evidence type="ECO:0000256" key="5">
    <source>
        <dbReference type="ARBA" id="ARBA00022618"/>
    </source>
</evidence>
<dbReference type="Pfam" id="PF02899">
    <property type="entry name" value="Phage_int_SAM_1"/>
    <property type="match status" value="1"/>
</dbReference>
<keyword evidence="7 11" id="KW-0229">DNA integration</keyword>
<dbReference type="GO" id="GO:0009037">
    <property type="term" value="F:tyrosine-based site-specific recombinase activity"/>
    <property type="evidence" value="ECO:0007669"/>
    <property type="project" value="UniProtKB-UniRule"/>
</dbReference>
<dbReference type="GO" id="GO:0005737">
    <property type="term" value="C:cytoplasm"/>
    <property type="evidence" value="ECO:0007669"/>
    <property type="project" value="UniProtKB-SubCell"/>
</dbReference>
<dbReference type="InterPro" id="IPR044068">
    <property type="entry name" value="CB"/>
</dbReference>
<dbReference type="InterPro" id="IPR011010">
    <property type="entry name" value="DNA_brk_join_enz"/>
</dbReference>
<dbReference type="CDD" id="cd00798">
    <property type="entry name" value="INT_XerDC_C"/>
    <property type="match status" value="1"/>
</dbReference>
<dbReference type="GO" id="GO:0006313">
    <property type="term" value="P:DNA transposition"/>
    <property type="evidence" value="ECO:0007669"/>
    <property type="project" value="UniProtKB-UniRule"/>
</dbReference>
<dbReference type="InterPro" id="IPR002104">
    <property type="entry name" value="Integrase_catalytic"/>
</dbReference>
<dbReference type="PROSITE" id="PS51900">
    <property type="entry name" value="CB"/>
    <property type="match status" value="1"/>
</dbReference>
<dbReference type="NCBIfam" id="NF040815">
    <property type="entry name" value="recomb_XerA_Arch"/>
    <property type="match status" value="1"/>
</dbReference>
<sequence length="308" mass="34640">MQTWLERYCQYLASERLYSAHTVRVYRFELERVASLMQQSDWLTVTTQQLQQVIVNLRKTGLSAKSLSLTLSALKGFFEFLLLQQAISLNPAQQLSAPKSGKPLPKNLDADSINALLTLDDTENSDPLAVRDRAIMELFYSSGLRLAELASLNLDSIDHQGHMVKVLGKGNKERIVPVGRIAMSCIGRWLELRSTLIKDDNEALFLSTRGSRLSHRAIQARMKHWGKLQGIAAGVHPHKLRHSFATHMLESSSDLRAVQELLGHANLSTTQVYTHLDFQHLAQVYDAAHPRAQLNPGKTDVKRKAEDK</sequence>
<feature type="active site" evidence="11">
    <location>
        <position position="241"/>
    </location>
</feature>
<dbReference type="SUPFAM" id="SSF56349">
    <property type="entry name" value="DNA breaking-rejoining enzymes"/>
    <property type="match status" value="1"/>
</dbReference>
<dbReference type="Proteomes" id="UP001157439">
    <property type="component" value="Unassembled WGS sequence"/>
</dbReference>
<dbReference type="InterPro" id="IPR050090">
    <property type="entry name" value="Tyrosine_recombinase_XerCD"/>
</dbReference>
<name>A0AA37WWC4_9GAMM</name>
<feature type="active site" evidence="11">
    <location>
        <position position="238"/>
    </location>
</feature>
<comment type="caution">
    <text evidence="14">The sequence shown here is derived from an EMBL/GenBank/DDBJ whole genome shotgun (WGS) entry which is preliminary data.</text>
</comment>
<evidence type="ECO:0000256" key="3">
    <source>
        <dbReference type="ARBA" id="ARBA00015804"/>
    </source>
</evidence>
<dbReference type="HAMAP" id="MF_01808">
    <property type="entry name" value="Recomb_XerC_XerD"/>
    <property type="match status" value="1"/>
</dbReference>
<dbReference type="Gene3D" id="1.10.443.10">
    <property type="entry name" value="Intergrase catalytic core"/>
    <property type="match status" value="1"/>
</dbReference>
<dbReference type="GO" id="GO:0003677">
    <property type="term" value="F:DNA binding"/>
    <property type="evidence" value="ECO:0007669"/>
    <property type="project" value="UniProtKB-UniRule"/>
</dbReference>
<organism evidence="14 15">
    <name type="scientific">Paraferrimonas haliotis</name>
    <dbReference type="NCBI Taxonomy" id="2013866"/>
    <lineage>
        <taxon>Bacteria</taxon>
        <taxon>Pseudomonadati</taxon>
        <taxon>Pseudomonadota</taxon>
        <taxon>Gammaproteobacteria</taxon>
        <taxon>Alteromonadales</taxon>
        <taxon>Ferrimonadaceae</taxon>
        <taxon>Paraferrimonas</taxon>
    </lineage>
</organism>
<comment type="subcellular location">
    <subcellularLocation>
        <location evidence="1 11">Cytoplasm</location>
    </subcellularLocation>
</comment>
<evidence type="ECO:0000313" key="14">
    <source>
        <dbReference type="EMBL" id="GLS82249.1"/>
    </source>
</evidence>
<dbReference type="Gene3D" id="1.10.150.130">
    <property type="match status" value="1"/>
</dbReference>
<comment type="similarity">
    <text evidence="2 11">Belongs to the 'phage' integrase family. XerC subfamily.</text>
</comment>
<keyword evidence="10 11" id="KW-0131">Cell cycle</keyword>